<dbReference type="InterPro" id="IPR001810">
    <property type="entry name" value="F-box_dom"/>
</dbReference>
<evidence type="ECO:0000259" key="1">
    <source>
        <dbReference type="Pfam" id="PF12937"/>
    </source>
</evidence>
<dbReference type="InterPro" id="IPR036047">
    <property type="entry name" value="F-box-like_dom_sf"/>
</dbReference>
<dbReference type="Gene3D" id="1.20.1280.50">
    <property type="match status" value="1"/>
</dbReference>
<dbReference type="OrthoDB" id="3646405at2759"/>
<gene>
    <name evidence="2" type="ORF">BDY17DRAFT_289675</name>
</gene>
<proteinExistence type="predicted"/>
<name>A0A6A6Q6S9_9PEZI</name>
<dbReference type="Proteomes" id="UP000799767">
    <property type="component" value="Unassembled WGS sequence"/>
</dbReference>
<dbReference type="SUPFAM" id="SSF81383">
    <property type="entry name" value="F-box domain"/>
    <property type="match status" value="1"/>
</dbReference>
<keyword evidence="3" id="KW-1185">Reference proteome</keyword>
<accession>A0A6A6Q6S9</accession>
<evidence type="ECO:0000313" key="2">
    <source>
        <dbReference type="EMBL" id="KAF2487781.1"/>
    </source>
</evidence>
<dbReference type="RefSeq" id="XP_033594350.1">
    <property type="nucleotide sequence ID" value="XM_033732382.1"/>
</dbReference>
<dbReference type="Pfam" id="PF12937">
    <property type="entry name" value="F-box-like"/>
    <property type="match status" value="1"/>
</dbReference>
<dbReference type="EMBL" id="MU001631">
    <property type="protein sequence ID" value="KAF2487781.1"/>
    <property type="molecule type" value="Genomic_DNA"/>
</dbReference>
<reference evidence="2" key="1">
    <citation type="journal article" date="2020" name="Stud. Mycol.">
        <title>101 Dothideomycetes genomes: a test case for predicting lifestyles and emergence of pathogens.</title>
        <authorList>
            <person name="Haridas S."/>
            <person name="Albert R."/>
            <person name="Binder M."/>
            <person name="Bloem J."/>
            <person name="Labutti K."/>
            <person name="Salamov A."/>
            <person name="Andreopoulos B."/>
            <person name="Baker S."/>
            <person name="Barry K."/>
            <person name="Bills G."/>
            <person name="Bluhm B."/>
            <person name="Cannon C."/>
            <person name="Castanera R."/>
            <person name="Culley D."/>
            <person name="Daum C."/>
            <person name="Ezra D."/>
            <person name="Gonzalez J."/>
            <person name="Henrissat B."/>
            <person name="Kuo A."/>
            <person name="Liang C."/>
            <person name="Lipzen A."/>
            <person name="Lutzoni F."/>
            <person name="Magnuson J."/>
            <person name="Mondo S."/>
            <person name="Nolan M."/>
            <person name="Ohm R."/>
            <person name="Pangilinan J."/>
            <person name="Park H.-J."/>
            <person name="Ramirez L."/>
            <person name="Alfaro M."/>
            <person name="Sun H."/>
            <person name="Tritt A."/>
            <person name="Yoshinaga Y."/>
            <person name="Zwiers L.-H."/>
            <person name="Turgeon B."/>
            <person name="Goodwin S."/>
            <person name="Spatafora J."/>
            <person name="Crous P."/>
            <person name="Grigoriev I."/>
        </authorList>
    </citation>
    <scope>NUCLEOTIDE SEQUENCE</scope>
    <source>
        <strain evidence="2">CBS 113389</strain>
    </source>
</reference>
<sequence>MELSARTRVLEEPALLYLVLQHLSQQELLRVQRVCQTWRSLISADSRLQATMWLHPGIPIDRVDVATTEINPLLHRVFQHVFDQRCFWDDFATASAGLSNISPFMDMWLAEFTGNKRIREIMTYPNASWRKMIPCFPAPDRFLVHVAGDERGKLLSLNFSNLNTPDMRPSHPPWLTFGLLYDIAECAWHQATPWRLRHIEFDFPSAALPLRSREHFVPAKAVISDKLRAAAKSRAGLVRLHLQPDTRSEAERRQVHDAAVAETDRGCREAANEPGACCAYDPLACDVHIFTDEFHFADALSLDEIEWDEIHEYDMPREEMHETPQPVRPRRRFLGSGLRTHKMKLRSAV</sequence>
<feature type="domain" description="F-box" evidence="1">
    <location>
        <begin position="15"/>
        <end position="45"/>
    </location>
</feature>
<dbReference type="GeneID" id="54473384"/>
<organism evidence="2 3">
    <name type="scientific">Neohortaea acidophila</name>
    <dbReference type="NCBI Taxonomy" id="245834"/>
    <lineage>
        <taxon>Eukaryota</taxon>
        <taxon>Fungi</taxon>
        <taxon>Dikarya</taxon>
        <taxon>Ascomycota</taxon>
        <taxon>Pezizomycotina</taxon>
        <taxon>Dothideomycetes</taxon>
        <taxon>Dothideomycetidae</taxon>
        <taxon>Mycosphaerellales</taxon>
        <taxon>Teratosphaeriaceae</taxon>
        <taxon>Neohortaea</taxon>
    </lineage>
</organism>
<protein>
    <recommendedName>
        <fullName evidence="1">F-box domain-containing protein</fullName>
    </recommendedName>
</protein>
<evidence type="ECO:0000313" key="3">
    <source>
        <dbReference type="Proteomes" id="UP000799767"/>
    </source>
</evidence>
<dbReference type="AlphaFoldDB" id="A0A6A6Q6S9"/>